<dbReference type="EMBL" id="JAULJE010000007">
    <property type="protein sequence ID" value="KAK1341312.1"/>
    <property type="molecule type" value="Genomic_DNA"/>
</dbReference>
<evidence type="ECO:0000313" key="3">
    <source>
        <dbReference type="Proteomes" id="UP001177744"/>
    </source>
</evidence>
<sequence length="271" mass="27821">MEEAKLSAHPGRPWTPLKATKSQTLHIPSVENGTKLATRILDKLTDIQQSNISQEAQCTNSCILKGTVGHKAAVGTGAGLRPILRTPTRPLLLRPPVPSLPAALFPLPPLAPADSVEQMGPAPAAGVSGGCCSDRPSGAGGGGEALRGDQGRQPPLTPADGTKRLGPVPDASSSPGALRGRRRPNDQGKATPHHTSAAATAGSTSLSWPWLPEPRAALDSSGAEGPGGLRRQACGAVPSLPPRRAEGTGHRHLVAVDAAIFEGMAIMRGSW</sequence>
<feature type="region of interest" description="Disordered" evidence="1">
    <location>
        <begin position="116"/>
        <end position="248"/>
    </location>
</feature>
<evidence type="ECO:0000313" key="2">
    <source>
        <dbReference type="EMBL" id="KAK1341312.1"/>
    </source>
</evidence>
<name>A0AA40LRG9_CNENI</name>
<organism evidence="2 3">
    <name type="scientific">Cnephaeus nilssonii</name>
    <name type="common">Northern bat</name>
    <name type="synonym">Eptesicus nilssonii</name>
    <dbReference type="NCBI Taxonomy" id="3371016"/>
    <lineage>
        <taxon>Eukaryota</taxon>
        <taxon>Metazoa</taxon>
        <taxon>Chordata</taxon>
        <taxon>Craniata</taxon>
        <taxon>Vertebrata</taxon>
        <taxon>Euteleostomi</taxon>
        <taxon>Mammalia</taxon>
        <taxon>Eutheria</taxon>
        <taxon>Laurasiatheria</taxon>
        <taxon>Chiroptera</taxon>
        <taxon>Yangochiroptera</taxon>
        <taxon>Vespertilionidae</taxon>
        <taxon>Cnephaeus</taxon>
    </lineage>
</organism>
<gene>
    <name evidence="2" type="ORF">QTO34_017716</name>
</gene>
<feature type="compositionally biased region" description="Low complexity" evidence="1">
    <location>
        <begin position="193"/>
        <end position="207"/>
    </location>
</feature>
<accession>A0AA40LRG9</accession>
<proteinExistence type="predicted"/>
<comment type="caution">
    <text evidence="2">The sequence shown here is derived from an EMBL/GenBank/DDBJ whole genome shotgun (WGS) entry which is preliminary data.</text>
</comment>
<dbReference type="AlphaFoldDB" id="A0AA40LRG9"/>
<protein>
    <submittedName>
        <fullName evidence="2">Uncharacterized protein</fullName>
    </submittedName>
</protein>
<dbReference type="Proteomes" id="UP001177744">
    <property type="component" value="Unassembled WGS sequence"/>
</dbReference>
<keyword evidence="3" id="KW-1185">Reference proteome</keyword>
<reference evidence="2" key="1">
    <citation type="submission" date="2023-06" db="EMBL/GenBank/DDBJ databases">
        <title>Reference genome for the Northern bat (Eptesicus nilssonii), a most northern bat species.</title>
        <authorList>
            <person name="Laine V.N."/>
            <person name="Pulliainen A.T."/>
            <person name="Lilley T.M."/>
        </authorList>
    </citation>
    <scope>NUCLEOTIDE SEQUENCE</scope>
    <source>
        <strain evidence="2">BLF_Eptnil</strain>
        <tissue evidence="2">Kidney</tissue>
    </source>
</reference>
<evidence type="ECO:0000256" key="1">
    <source>
        <dbReference type="SAM" id="MobiDB-lite"/>
    </source>
</evidence>